<dbReference type="STRING" id="913774.A0A0C3D0U3"/>
<dbReference type="InterPro" id="IPR001623">
    <property type="entry name" value="DnaJ_domain"/>
</dbReference>
<dbReference type="PROSITE" id="PS50076">
    <property type="entry name" value="DNAJ_2"/>
    <property type="match status" value="1"/>
</dbReference>
<dbReference type="GO" id="GO:0005737">
    <property type="term" value="C:cytoplasm"/>
    <property type="evidence" value="ECO:0007669"/>
    <property type="project" value="TreeGrafter"/>
</dbReference>
<feature type="domain" description="J" evidence="2">
    <location>
        <begin position="17"/>
        <end position="84"/>
    </location>
</feature>
<dbReference type="PANTHER" id="PTHR44144">
    <property type="entry name" value="DNAJ HOMOLOG SUBFAMILY C MEMBER 9"/>
    <property type="match status" value="1"/>
</dbReference>
<dbReference type="InterPro" id="IPR036869">
    <property type="entry name" value="J_dom_sf"/>
</dbReference>
<sequence length="315" mass="34774">MAPHAETLSDEDPPAIEPYIVLGIAKDASADEVKIAYRKAALKHHPDKAPAGLQDEAKLKFQEIAFAYAVLSDPVRRKRYDVTGSTVESIDFDGFSWSEFYQEQFRDVVTADAIEKFSKVYKGSPEEKDDILEAYRKCKGRWVGIYESVMLSDPLEDEDRYREIIDEAISIGEVEAYKAYTNETAKAKEARMRAARDEGEEAMAYAKELGVEDKLFGKGEGGKNGSSEAALSALIKKNQASRSTFLDQLEAKYAGNSKGSKAKKGKKHASEEVEDKDCGMPSEEAFQKAAARLKDKKASGGDEASGGRKAKRAKR</sequence>
<dbReference type="GO" id="GO:0031072">
    <property type="term" value="F:heat shock protein binding"/>
    <property type="evidence" value="ECO:0007669"/>
    <property type="project" value="TreeGrafter"/>
</dbReference>
<reference evidence="4" key="2">
    <citation type="submission" date="2015-01" db="EMBL/GenBank/DDBJ databases">
        <title>Evolutionary Origins and Diversification of the Mycorrhizal Mutualists.</title>
        <authorList>
            <consortium name="DOE Joint Genome Institute"/>
            <consortium name="Mycorrhizal Genomics Consortium"/>
            <person name="Kohler A."/>
            <person name="Kuo A."/>
            <person name="Nagy L.G."/>
            <person name="Floudas D."/>
            <person name="Copeland A."/>
            <person name="Barry K.W."/>
            <person name="Cichocki N."/>
            <person name="Veneault-Fourrey C."/>
            <person name="LaButti K."/>
            <person name="Lindquist E.A."/>
            <person name="Lipzen A."/>
            <person name="Lundell T."/>
            <person name="Morin E."/>
            <person name="Murat C."/>
            <person name="Riley R."/>
            <person name="Ohm R."/>
            <person name="Sun H."/>
            <person name="Tunlid A."/>
            <person name="Henrissat B."/>
            <person name="Grigoriev I.V."/>
            <person name="Hibbett D.S."/>
            <person name="Martin F."/>
        </authorList>
    </citation>
    <scope>NUCLEOTIDE SEQUENCE [LARGE SCALE GENOMIC DNA]</scope>
    <source>
        <strain evidence="4">Zn</strain>
    </source>
</reference>
<dbReference type="PROSITE" id="PS00636">
    <property type="entry name" value="DNAJ_1"/>
    <property type="match status" value="1"/>
</dbReference>
<dbReference type="SMART" id="SM00271">
    <property type="entry name" value="DnaJ"/>
    <property type="match status" value="1"/>
</dbReference>
<reference evidence="3 4" key="1">
    <citation type="submission" date="2014-04" db="EMBL/GenBank/DDBJ databases">
        <authorList>
            <consortium name="DOE Joint Genome Institute"/>
            <person name="Kuo A."/>
            <person name="Martino E."/>
            <person name="Perotto S."/>
            <person name="Kohler A."/>
            <person name="Nagy L.G."/>
            <person name="Floudas D."/>
            <person name="Copeland A."/>
            <person name="Barry K.W."/>
            <person name="Cichocki N."/>
            <person name="Veneault-Fourrey C."/>
            <person name="LaButti K."/>
            <person name="Lindquist E.A."/>
            <person name="Lipzen A."/>
            <person name="Lundell T."/>
            <person name="Morin E."/>
            <person name="Murat C."/>
            <person name="Sun H."/>
            <person name="Tunlid A."/>
            <person name="Henrissat B."/>
            <person name="Grigoriev I.V."/>
            <person name="Hibbett D.S."/>
            <person name="Martin F."/>
            <person name="Nordberg H.P."/>
            <person name="Cantor M.N."/>
            <person name="Hua S.X."/>
        </authorList>
    </citation>
    <scope>NUCLEOTIDE SEQUENCE [LARGE SCALE GENOMIC DNA]</scope>
    <source>
        <strain evidence="3 4">Zn</strain>
    </source>
</reference>
<name>A0A0C3D0U3_OIDMZ</name>
<dbReference type="OrthoDB" id="110024at2759"/>
<dbReference type="AlphaFoldDB" id="A0A0C3D0U3"/>
<dbReference type="Pfam" id="PF23302">
    <property type="entry name" value="HTH_DNAJC9"/>
    <property type="match status" value="1"/>
</dbReference>
<dbReference type="Proteomes" id="UP000054321">
    <property type="component" value="Unassembled WGS sequence"/>
</dbReference>
<dbReference type="GO" id="GO:0005634">
    <property type="term" value="C:nucleus"/>
    <property type="evidence" value="ECO:0007669"/>
    <property type="project" value="TreeGrafter"/>
</dbReference>
<accession>A0A0C3D0U3</accession>
<proteinExistence type="predicted"/>
<evidence type="ECO:0000313" key="3">
    <source>
        <dbReference type="EMBL" id="KIN04869.1"/>
    </source>
</evidence>
<dbReference type="InParanoid" id="A0A0C3D0U3"/>
<dbReference type="SUPFAM" id="SSF46565">
    <property type="entry name" value="Chaperone J-domain"/>
    <property type="match status" value="1"/>
</dbReference>
<dbReference type="CDD" id="cd06257">
    <property type="entry name" value="DnaJ"/>
    <property type="match status" value="1"/>
</dbReference>
<evidence type="ECO:0000313" key="4">
    <source>
        <dbReference type="Proteomes" id="UP000054321"/>
    </source>
</evidence>
<dbReference type="GO" id="GO:0042393">
    <property type="term" value="F:histone binding"/>
    <property type="evidence" value="ECO:0007669"/>
    <property type="project" value="EnsemblFungi"/>
</dbReference>
<evidence type="ECO:0000259" key="2">
    <source>
        <dbReference type="PROSITE" id="PS50076"/>
    </source>
</evidence>
<dbReference type="EMBL" id="KN832872">
    <property type="protein sequence ID" value="KIN04869.1"/>
    <property type="molecule type" value="Genomic_DNA"/>
</dbReference>
<evidence type="ECO:0000256" key="1">
    <source>
        <dbReference type="SAM" id="MobiDB-lite"/>
    </source>
</evidence>
<protein>
    <recommendedName>
        <fullName evidence="2">J domain-containing protein</fullName>
    </recommendedName>
</protein>
<dbReference type="HOGENOM" id="CLU_055868_0_1_1"/>
<dbReference type="InterPro" id="IPR056453">
    <property type="entry name" value="HTH_DNAJC9"/>
</dbReference>
<dbReference type="Pfam" id="PF00226">
    <property type="entry name" value="DnaJ"/>
    <property type="match status" value="1"/>
</dbReference>
<feature type="region of interest" description="Disordered" evidence="1">
    <location>
        <begin position="256"/>
        <end position="315"/>
    </location>
</feature>
<dbReference type="InterPro" id="IPR018253">
    <property type="entry name" value="DnaJ_domain_CS"/>
</dbReference>
<dbReference type="FunFam" id="1.10.287.110:FF:000110">
    <property type="entry name" value="DnaJ domain protein (AFU_orthologue AFUA_2G13210)"/>
    <property type="match status" value="1"/>
</dbReference>
<organism evidence="3 4">
    <name type="scientific">Oidiodendron maius (strain Zn)</name>
    <dbReference type="NCBI Taxonomy" id="913774"/>
    <lineage>
        <taxon>Eukaryota</taxon>
        <taxon>Fungi</taxon>
        <taxon>Dikarya</taxon>
        <taxon>Ascomycota</taxon>
        <taxon>Pezizomycotina</taxon>
        <taxon>Leotiomycetes</taxon>
        <taxon>Leotiomycetes incertae sedis</taxon>
        <taxon>Myxotrichaceae</taxon>
        <taxon>Oidiodendron</taxon>
    </lineage>
</organism>
<dbReference type="PRINTS" id="PR00625">
    <property type="entry name" value="JDOMAIN"/>
</dbReference>
<gene>
    <name evidence="3" type="ORF">OIDMADRAFT_177226</name>
</gene>
<dbReference type="InterPro" id="IPR052594">
    <property type="entry name" value="J_domain-containing_protein"/>
</dbReference>
<dbReference type="PANTHER" id="PTHR44144:SF1">
    <property type="entry name" value="DNAJ HOMOLOG SUBFAMILY C MEMBER 9"/>
    <property type="match status" value="1"/>
</dbReference>
<dbReference type="Gene3D" id="1.10.287.110">
    <property type="entry name" value="DnaJ domain"/>
    <property type="match status" value="1"/>
</dbReference>
<keyword evidence="4" id="KW-1185">Reference proteome</keyword>